<comment type="caution">
    <text evidence="1">The sequence shown here is derived from an EMBL/GenBank/DDBJ whole genome shotgun (WGS) entry which is preliminary data.</text>
</comment>
<feature type="non-terminal residue" evidence="1">
    <location>
        <position position="65"/>
    </location>
</feature>
<evidence type="ECO:0000313" key="2">
    <source>
        <dbReference type="Proteomes" id="UP000789396"/>
    </source>
</evidence>
<evidence type="ECO:0000313" key="1">
    <source>
        <dbReference type="EMBL" id="CAG8628326.1"/>
    </source>
</evidence>
<accession>A0A9N9D5A5</accession>
<protein>
    <submittedName>
        <fullName evidence="1">3984_t:CDS:1</fullName>
    </submittedName>
</protein>
<reference evidence="1" key="1">
    <citation type="submission" date="2021-06" db="EMBL/GenBank/DDBJ databases">
        <authorList>
            <person name="Kallberg Y."/>
            <person name="Tangrot J."/>
            <person name="Rosling A."/>
        </authorList>
    </citation>
    <scope>NUCLEOTIDE SEQUENCE</scope>
    <source>
        <strain evidence="1">IN212</strain>
    </source>
</reference>
<dbReference type="Proteomes" id="UP000789396">
    <property type="component" value="Unassembled WGS sequence"/>
</dbReference>
<gene>
    <name evidence="1" type="ORF">RFULGI_LOCUS7623</name>
</gene>
<organism evidence="1 2">
    <name type="scientific">Racocetra fulgida</name>
    <dbReference type="NCBI Taxonomy" id="60492"/>
    <lineage>
        <taxon>Eukaryota</taxon>
        <taxon>Fungi</taxon>
        <taxon>Fungi incertae sedis</taxon>
        <taxon>Mucoromycota</taxon>
        <taxon>Glomeromycotina</taxon>
        <taxon>Glomeromycetes</taxon>
        <taxon>Diversisporales</taxon>
        <taxon>Gigasporaceae</taxon>
        <taxon>Racocetra</taxon>
    </lineage>
</organism>
<dbReference type="OrthoDB" id="10437668at2759"/>
<proteinExistence type="predicted"/>
<keyword evidence="2" id="KW-1185">Reference proteome</keyword>
<sequence>MEHSTFTSGQIVELSTFGKETIQVTDDVTIVYQEAYQEAYQEQLPQTPITPLTPNSTSILLTVDD</sequence>
<dbReference type="AlphaFoldDB" id="A0A9N9D5A5"/>
<dbReference type="EMBL" id="CAJVPZ010011277">
    <property type="protein sequence ID" value="CAG8628326.1"/>
    <property type="molecule type" value="Genomic_DNA"/>
</dbReference>
<name>A0A9N9D5A5_9GLOM</name>